<feature type="compositionally biased region" description="Low complexity" evidence="1">
    <location>
        <begin position="110"/>
        <end position="119"/>
    </location>
</feature>
<evidence type="ECO:0008006" key="4">
    <source>
        <dbReference type="Google" id="ProtNLM"/>
    </source>
</evidence>
<name>A0ABR1S3Y2_9PEZI</name>
<sequence>MRPYSVSRMRQRRREERRLRANAEKHFEECPMKAQAKAYNEARELERELDVDPEGSFFGACYDDDDDTTPATTPVTGTTEDTATFPKRRKGILRRRRSSQAEEESRKRSLSPSPSKSLLTEAITKSLLEPSAETATKPEAAGAARVSFAPGHATDLETGEDVPANQSGLSKNDWLDKNQSERMRAGYDYMKAVYEGRPIEVVLDGESDSEDSYMCTSDEEDSSESYFEEQEEEEEEEGTEFRLGVKGDDGDDAEEDYDERLSSNGTKEDSEDWVSFASDLNSDSDSDSSGDDAEYESEEEEDGPEWEFW</sequence>
<dbReference type="EMBL" id="JAQQWI010000007">
    <property type="protein sequence ID" value="KAK8026416.1"/>
    <property type="molecule type" value="Genomic_DNA"/>
</dbReference>
<feature type="compositionally biased region" description="Low complexity" evidence="1">
    <location>
        <begin position="69"/>
        <end position="84"/>
    </location>
</feature>
<evidence type="ECO:0000313" key="3">
    <source>
        <dbReference type="Proteomes" id="UP001396898"/>
    </source>
</evidence>
<evidence type="ECO:0000256" key="1">
    <source>
        <dbReference type="SAM" id="MobiDB-lite"/>
    </source>
</evidence>
<feature type="compositionally biased region" description="Basic and acidic residues" evidence="1">
    <location>
        <begin position="13"/>
        <end position="26"/>
    </location>
</feature>
<proteinExistence type="predicted"/>
<comment type="caution">
    <text evidence="2">The sequence shown here is derived from an EMBL/GenBank/DDBJ whole genome shotgun (WGS) entry which is preliminary data.</text>
</comment>
<evidence type="ECO:0000313" key="2">
    <source>
        <dbReference type="EMBL" id="KAK8026416.1"/>
    </source>
</evidence>
<feature type="compositionally biased region" description="Acidic residues" evidence="1">
    <location>
        <begin position="282"/>
        <end position="309"/>
    </location>
</feature>
<organism evidence="2 3">
    <name type="scientific">Apiospora marii</name>
    <dbReference type="NCBI Taxonomy" id="335849"/>
    <lineage>
        <taxon>Eukaryota</taxon>
        <taxon>Fungi</taxon>
        <taxon>Dikarya</taxon>
        <taxon>Ascomycota</taxon>
        <taxon>Pezizomycotina</taxon>
        <taxon>Sordariomycetes</taxon>
        <taxon>Xylariomycetidae</taxon>
        <taxon>Amphisphaeriales</taxon>
        <taxon>Apiosporaceae</taxon>
        <taxon>Apiospora</taxon>
    </lineage>
</organism>
<feature type="region of interest" description="Disordered" evidence="1">
    <location>
        <begin position="1"/>
        <end position="26"/>
    </location>
</feature>
<keyword evidence="3" id="KW-1185">Reference proteome</keyword>
<feature type="compositionally biased region" description="Acidic residues" evidence="1">
    <location>
        <begin position="249"/>
        <end position="258"/>
    </location>
</feature>
<feature type="compositionally biased region" description="Basic and acidic residues" evidence="1">
    <location>
        <begin position="239"/>
        <end position="248"/>
    </location>
</feature>
<accession>A0ABR1S3Y2</accession>
<feature type="compositionally biased region" description="Acidic residues" evidence="1">
    <location>
        <begin position="203"/>
        <end position="238"/>
    </location>
</feature>
<feature type="region of interest" description="Disordered" evidence="1">
    <location>
        <begin position="201"/>
        <end position="309"/>
    </location>
</feature>
<feature type="compositionally biased region" description="Basic residues" evidence="1">
    <location>
        <begin position="86"/>
        <end position="98"/>
    </location>
</feature>
<dbReference type="Proteomes" id="UP001396898">
    <property type="component" value="Unassembled WGS sequence"/>
</dbReference>
<reference evidence="2 3" key="1">
    <citation type="submission" date="2023-01" db="EMBL/GenBank/DDBJ databases">
        <title>Analysis of 21 Apiospora genomes using comparative genomics revels a genus with tremendous synthesis potential of carbohydrate active enzymes and secondary metabolites.</title>
        <authorList>
            <person name="Sorensen T."/>
        </authorList>
    </citation>
    <scope>NUCLEOTIDE SEQUENCE [LARGE SCALE GENOMIC DNA]</scope>
    <source>
        <strain evidence="2 3">CBS 20057</strain>
    </source>
</reference>
<feature type="region of interest" description="Disordered" evidence="1">
    <location>
        <begin position="56"/>
        <end position="179"/>
    </location>
</feature>
<protein>
    <recommendedName>
        <fullName evidence="4">Transcription factor Iwr1 domain-containing protein</fullName>
    </recommendedName>
</protein>
<gene>
    <name evidence="2" type="ORF">PG991_003472</name>
</gene>